<evidence type="ECO:0000313" key="2">
    <source>
        <dbReference type="EMBL" id="OOC08178.1"/>
    </source>
</evidence>
<comment type="caution">
    <text evidence="2">The sequence shown here is derived from an EMBL/GenBank/DDBJ whole genome shotgun (WGS) entry which is preliminary data.</text>
</comment>
<gene>
    <name evidence="2" type="ORF">B0293_04795</name>
</gene>
<organism evidence="2 3">
    <name type="scientific">Amycolatopsis azurea DSM 43854</name>
    <dbReference type="NCBI Taxonomy" id="1238180"/>
    <lineage>
        <taxon>Bacteria</taxon>
        <taxon>Bacillati</taxon>
        <taxon>Actinomycetota</taxon>
        <taxon>Actinomycetes</taxon>
        <taxon>Pseudonocardiales</taxon>
        <taxon>Pseudonocardiaceae</taxon>
        <taxon>Amycolatopsis</taxon>
    </lineage>
</organism>
<sequence>MRSRQLTKGIPVMSRRNRRRTRQAPPPKWYASPLFVTIVSVVGLAASVISVLVATAAFDQDSAALDVSLTSKVRIVSYEASSLDKIPMKVSEGEEDPASDLSISAAAVDVAVENLHDQSALITRVDVEVRAAYALRACGGGPLSATARFDIPIPADRNVVGRVFGQDKMFEVEGKRKDRFAVSVGPDRMVENDLVQIYHVDLLLRLQSGETVRADDIMLVPPGSAGDDDRIVATLGTTTTGFLGSPECLRKARAMVDAAVEAKAAKQSPRLAALHAKLHAVGY</sequence>
<accession>A0ABX3JMM8</accession>
<reference evidence="2 3" key="1">
    <citation type="submission" date="2017-02" db="EMBL/GenBank/DDBJ databases">
        <title>Amycolatopsis azurea DSM 43854 draft genome.</title>
        <authorList>
            <person name="Mayilraj S."/>
        </authorList>
    </citation>
    <scope>NUCLEOTIDE SEQUENCE [LARGE SCALE GENOMIC DNA]</scope>
    <source>
        <strain evidence="2 3">DSM 43854</strain>
    </source>
</reference>
<name>A0ABX3JMM8_9PSEU</name>
<evidence type="ECO:0008006" key="4">
    <source>
        <dbReference type="Google" id="ProtNLM"/>
    </source>
</evidence>
<dbReference type="EMBL" id="MUXN01000002">
    <property type="protein sequence ID" value="OOC08178.1"/>
    <property type="molecule type" value="Genomic_DNA"/>
</dbReference>
<proteinExistence type="predicted"/>
<dbReference type="Proteomes" id="UP000188551">
    <property type="component" value="Unassembled WGS sequence"/>
</dbReference>
<evidence type="ECO:0000256" key="1">
    <source>
        <dbReference type="SAM" id="MobiDB-lite"/>
    </source>
</evidence>
<keyword evidence="3" id="KW-1185">Reference proteome</keyword>
<protein>
    <recommendedName>
        <fullName evidence="4">MacB-like periplasmic core domain-containing protein</fullName>
    </recommendedName>
</protein>
<feature type="region of interest" description="Disordered" evidence="1">
    <location>
        <begin position="1"/>
        <end position="25"/>
    </location>
</feature>
<evidence type="ECO:0000313" key="3">
    <source>
        <dbReference type="Proteomes" id="UP000188551"/>
    </source>
</evidence>